<accession>A0ABT6RJD4</accession>
<protein>
    <submittedName>
        <fullName evidence="4">DUF4974 domain-containing protein</fullName>
    </submittedName>
</protein>
<dbReference type="Gene3D" id="2.60.120.1440">
    <property type="match status" value="1"/>
</dbReference>
<dbReference type="RefSeq" id="WP_282336815.1">
    <property type="nucleotide sequence ID" value="NZ_JASBRG010000008.1"/>
</dbReference>
<feature type="domain" description="Protein FecR C-terminal" evidence="3">
    <location>
        <begin position="317"/>
        <end position="384"/>
    </location>
</feature>
<dbReference type="InterPro" id="IPR012373">
    <property type="entry name" value="Ferrdict_sens_TM"/>
</dbReference>
<evidence type="ECO:0000313" key="5">
    <source>
        <dbReference type="Proteomes" id="UP001226434"/>
    </source>
</evidence>
<name>A0ABT6RJD4_9BACT</name>
<gene>
    <name evidence="4" type="ORF">QJ048_22980</name>
</gene>
<dbReference type="PANTHER" id="PTHR30273">
    <property type="entry name" value="PERIPLASMIC SIGNAL SENSOR AND SIGMA FACTOR ACTIVATOR FECR-RELATED"/>
    <property type="match status" value="1"/>
</dbReference>
<dbReference type="PANTHER" id="PTHR30273:SF2">
    <property type="entry name" value="PROTEIN FECR"/>
    <property type="match status" value="1"/>
</dbReference>
<sequence length="388" mass="43725">MPFDQDHIEQLIVQKLMGEITPQENDELELLIQENESAKALWLDMKNAHDLFSAGTAANDFDDKKAWEKIESQLIISPTISVQKGSSTFFTRKKSLVFAALFFVIAVGGAVLLFNKKEKHPALAYKGVVLRMSNGKAIEIPSGEQEMNVEQSGSDASFRLTDGSILTSASKEKLNKDEYNTIYVPAGKDYHMVLPDGSEVWLNALTEFRFPLSFSGDTRTVSIKGEGFFKVTHQSSRPFIVKSPEMNVKVLGTEFNIICYEDEPEKTSLVTGKVALQAHNGKDTVLIPGKEATIDNGKFQIADFEEDVTLSWLKGIYVFNNQDLRHLQSIIKRWYNMEVVIEEETLANKRFTGTVEKNKPIEEFLNSLTKSSDLKFHVKNQQVVFHSK</sequence>
<dbReference type="InterPro" id="IPR032508">
    <property type="entry name" value="FecR_C"/>
</dbReference>
<evidence type="ECO:0000256" key="1">
    <source>
        <dbReference type="SAM" id="Phobius"/>
    </source>
</evidence>
<keyword evidence="1" id="KW-0472">Membrane</keyword>
<dbReference type="Gene3D" id="3.55.50.30">
    <property type="match status" value="1"/>
</dbReference>
<keyword evidence="1" id="KW-0812">Transmembrane</keyword>
<proteinExistence type="predicted"/>
<evidence type="ECO:0000259" key="3">
    <source>
        <dbReference type="Pfam" id="PF16344"/>
    </source>
</evidence>
<keyword evidence="5" id="KW-1185">Reference proteome</keyword>
<feature type="transmembrane region" description="Helical" evidence="1">
    <location>
        <begin position="96"/>
        <end position="114"/>
    </location>
</feature>
<dbReference type="Pfam" id="PF16344">
    <property type="entry name" value="FecR_C"/>
    <property type="match status" value="1"/>
</dbReference>
<evidence type="ECO:0000313" key="4">
    <source>
        <dbReference type="EMBL" id="MDI3322673.1"/>
    </source>
</evidence>
<dbReference type="EMBL" id="JASBRG010000008">
    <property type="protein sequence ID" value="MDI3322673.1"/>
    <property type="molecule type" value="Genomic_DNA"/>
</dbReference>
<organism evidence="4 5">
    <name type="scientific">Pinibacter soli</name>
    <dbReference type="NCBI Taxonomy" id="3044211"/>
    <lineage>
        <taxon>Bacteria</taxon>
        <taxon>Pseudomonadati</taxon>
        <taxon>Bacteroidota</taxon>
        <taxon>Chitinophagia</taxon>
        <taxon>Chitinophagales</taxon>
        <taxon>Chitinophagaceae</taxon>
        <taxon>Pinibacter</taxon>
    </lineage>
</organism>
<dbReference type="Pfam" id="PF04773">
    <property type="entry name" value="FecR"/>
    <property type="match status" value="1"/>
</dbReference>
<reference evidence="4 5" key="1">
    <citation type="submission" date="2023-05" db="EMBL/GenBank/DDBJ databases">
        <title>Genome sequence of Pinibacter sp. MAH-24.</title>
        <authorList>
            <person name="Huq M.A."/>
        </authorList>
    </citation>
    <scope>NUCLEOTIDE SEQUENCE [LARGE SCALE GENOMIC DNA]</scope>
    <source>
        <strain evidence="4 5">MAH-24</strain>
    </source>
</reference>
<evidence type="ECO:0000259" key="2">
    <source>
        <dbReference type="Pfam" id="PF04773"/>
    </source>
</evidence>
<feature type="domain" description="FecR protein" evidence="2">
    <location>
        <begin position="181"/>
        <end position="274"/>
    </location>
</feature>
<dbReference type="InterPro" id="IPR006860">
    <property type="entry name" value="FecR"/>
</dbReference>
<comment type="caution">
    <text evidence="4">The sequence shown here is derived from an EMBL/GenBank/DDBJ whole genome shotgun (WGS) entry which is preliminary data.</text>
</comment>
<dbReference type="Proteomes" id="UP001226434">
    <property type="component" value="Unassembled WGS sequence"/>
</dbReference>
<keyword evidence="1" id="KW-1133">Transmembrane helix</keyword>